<feature type="domain" description="Glyoxalase-like" evidence="2">
    <location>
        <begin position="132"/>
        <end position="234"/>
    </location>
</feature>
<dbReference type="SUPFAM" id="SSF54593">
    <property type="entry name" value="Glyoxalase/Bleomycin resistance protein/Dihydroxybiphenyl dioxygenase"/>
    <property type="match status" value="1"/>
</dbReference>
<dbReference type="PANTHER" id="PTHR35908">
    <property type="entry name" value="HYPOTHETICAL FUSION PROTEIN"/>
    <property type="match status" value="1"/>
</dbReference>
<dbReference type="AlphaFoldDB" id="L1L3M6"/>
<reference evidence="3 4" key="1">
    <citation type="submission" date="2012-11" db="EMBL/GenBank/DDBJ databases">
        <authorList>
            <person name="Huguet-Tapia J.C."/>
            <person name="Durkin A.S."/>
            <person name="Pettis G.S."/>
            <person name="Badger J.H."/>
        </authorList>
    </citation>
    <scope>NUCLEOTIDE SEQUENCE [LARGE SCALE GENOMIC DNA]</scope>
    <source>
        <strain evidence="3 4">91-03</strain>
    </source>
</reference>
<dbReference type="PANTHER" id="PTHR35908:SF1">
    <property type="entry name" value="CONSERVED PROTEIN"/>
    <property type="match status" value="1"/>
</dbReference>
<organism evidence="3 4">
    <name type="scientific">Streptomyces ipomoeae 91-03</name>
    <dbReference type="NCBI Taxonomy" id="698759"/>
    <lineage>
        <taxon>Bacteria</taxon>
        <taxon>Bacillati</taxon>
        <taxon>Actinomycetota</taxon>
        <taxon>Actinomycetes</taxon>
        <taxon>Kitasatosporales</taxon>
        <taxon>Streptomycetaceae</taxon>
        <taxon>Streptomyces</taxon>
    </lineage>
</organism>
<proteinExistence type="predicted"/>
<dbReference type="Proteomes" id="UP000010411">
    <property type="component" value="Unassembled WGS sequence"/>
</dbReference>
<dbReference type="InterPro" id="IPR041581">
    <property type="entry name" value="Glyoxalase_6"/>
</dbReference>
<dbReference type="OrthoDB" id="3286168at2"/>
<evidence type="ECO:0000259" key="2">
    <source>
        <dbReference type="Pfam" id="PF18029"/>
    </source>
</evidence>
<keyword evidence="4" id="KW-1185">Reference proteome</keyword>
<protein>
    <recommendedName>
        <fullName evidence="2">Glyoxalase-like domain-containing protein</fullName>
    </recommendedName>
</protein>
<dbReference type="PATRIC" id="fig|698759.3.peg.1910"/>
<feature type="region of interest" description="Disordered" evidence="1">
    <location>
        <begin position="227"/>
        <end position="283"/>
    </location>
</feature>
<feature type="domain" description="Glyoxalase-like" evidence="2">
    <location>
        <begin position="11"/>
        <end position="111"/>
    </location>
</feature>
<dbReference type="InterPro" id="IPR029068">
    <property type="entry name" value="Glyas_Bleomycin-R_OHBP_Dase"/>
</dbReference>
<name>L1L3M6_9ACTN</name>
<sequence length="283" mass="30632">MTEPIRWTYAFIDRPAADFARACAFWTAVTGTTLSEPRGDQAEFVTLLPKDTDPSLKAQSVTTGPGGAHLDLCVENVPALIAHATALGAEVVTPHSTWAVLRSPAGQLFCAVTWHGESVRPPVFEGTRVDQLCLDVPPAAFDTEITFWTTLTGWNSHPGSRPEFHVLNPPPGLPHRLLLQRLNTPRPASAHLDLSCTNIPDSQTHHEHRGATFTTAHPHWTVMQDPTTTPYCLTSRDPESGRLPPGTAPRPQGARGTERGRRGGSPWGWWGSPRSGEVESGGG</sequence>
<dbReference type="Gene3D" id="3.10.180.10">
    <property type="entry name" value="2,3-Dihydroxybiphenyl 1,2-Dioxygenase, domain 1"/>
    <property type="match status" value="2"/>
</dbReference>
<gene>
    <name evidence="3" type="ORF">STRIP9103_06654</name>
</gene>
<comment type="caution">
    <text evidence="3">The sequence shown here is derived from an EMBL/GenBank/DDBJ whole genome shotgun (WGS) entry which is preliminary data.</text>
</comment>
<dbReference type="Pfam" id="PF18029">
    <property type="entry name" value="Glyoxalase_6"/>
    <property type="match status" value="2"/>
</dbReference>
<dbReference type="EMBL" id="AEJC01000148">
    <property type="protein sequence ID" value="EKX67522.1"/>
    <property type="molecule type" value="Genomic_DNA"/>
</dbReference>
<evidence type="ECO:0000313" key="3">
    <source>
        <dbReference type="EMBL" id="EKX67522.1"/>
    </source>
</evidence>
<evidence type="ECO:0000256" key="1">
    <source>
        <dbReference type="SAM" id="MobiDB-lite"/>
    </source>
</evidence>
<dbReference type="RefSeq" id="WP_009306056.1">
    <property type="nucleotide sequence ID" value="NZ_AEJC01000148.1"/>
</dbReference>
<evidence type="ECO:0000313" key="4">
    <source>
        <dbReference type="Proteomes" id="UP000010411"/>
    </source>
</evidence>
<accession>L1L3M6</accession>